<sequence>MRSIIKAAMLGVTLTLPAAVTQTASSDDRVDGQVRAWAASCAACHGTDGRAQKGMIALAGRDHEELYVALLEFKSGDRPATVMDQHAKGYTDDELAALAAWFAAQPKD</sequence>
<evidence type="ECO:0000256" key="4">
    <source>
        <dbReference type="ARBA" id="ARBA00022982"/>
    </source>
</evidence>
<keyword evidence="3 6" id="KW-0479">Metal-binding</keyword>
<protein>
    <submittedName>
        <fullName evidence="9">Cytochrome c553</fullName>
    </submittedName>
</protein>
<dbReference type="Gene3D" id="1.10.760.10">
    <property type="entry name" value="Cytochrome c-like domain"/>
    <property type="match status" value="1"/>
</dbReference>
<evidence type="ECO:0000256" key="6">
    <source>
        <dbReference type="PROSITE-ProRule" id="PRU00433"/>
    </source>
</evidence>
<dbReference type="RefSeq" id="WP_120799180.1">
    <property type="nucleotide sequence ID" value="NZ_RBXL01000001.1"/>
</dbReference>
<dbReference type="InterPro" id="IPR036909">
    <property type="entry name" value="Cyt_c-like_dom_sf"/>
</dbReference>
<organism evidence="9 10">
    <name type="scientific">Thiocapsa rosea</name>
    <dbReference type="NCBI Taxonomy" id="69360"/>
    <lineage>
        <taxon>Bacteria</taxon>
        <taxon>Pseudomonadati</taxon>
        <taxon>Pseudomonadota</taxon>
        <taxon>Gammaproteobacteria</taxon>
        <taxon>Chromatiales</taxon>
        <taxon>Chromatiaceae</taxon>
        <taxon>Thiocapsa</taxon>
    </lineage>
</organism>
<comment type="caution">
    <text evidence="9">The sequence shown here is derived from an EMBL/GenBank/DDBJ whole genome shotgun (WGS) entry which is preliminary data.</text>
</comment>
<evidence type="ECO:0000313" key="9">
    <source>
        <dbReference type="EMBL" id="RKT47170.1"/>
    </source>
</evidence>
<dbReference type="GO" id="GO:0020037">
    <property type="term" value="F:heme binding"/>
    <property type="evidence" value="ECO:0007669"/>
    <property type="project" value="InterPro"/>
</dbReference>
<dbReference type="AlphaFoldDB" id="A0A495VED1"/>
<keyword evidence="4" id="KW-0249">Electron transport</keyword>
<accession>A0A495VED1</accession>
<keyword evidence="2 6" id="KW-0349">Heme</keyword>
<evidence type="ECO:0000256" key="7">
    <source>
        <dbReference type="SAM" id="SignalP"/>
    </source>
</evidence>
<dbReference type="InterPro" id="IPR050597">
    <property type="entry name" value="Cytochrome_c_Oxidase_Subunit"/>
</dbReference>
<feature type="domain" description="Cytochrome c" evidence="8">
    <location>
        <begin position="27"/>
        <end position="106"/>
    </location>
</feature>
<dbReference type="EMBL" id="RBXL01000001">
    <property type="protein sequence ID" value="RKT47170.1"/>
    <property type="molecule type" value="Genomic_DNA"/>
</dbReference>
<keyword evidence="10" id="KW-1185">Reference proteome</keyword>
<dbReference type="PANTHER" id="PTHR33751">
    <property type="entry name" value="CBB3-TYPE CYTOCHROME C OXIDASE SUBUNIT FIXP"/>
    <property type="match status" value="1"/>
</dbReference>
<reference evidence="9 10" key="1">
    <citation type="submission" date="2018-10" db="EMBL/GenBank/DDBJ databases">
        <title>Genomic Encyclopedia of Archaeal and Bacterial Type Strains, Phase II (KMG-II): from individual species to whole genera.</title>
        <authorList>
            <person name="Goeker M."/>
        </authorList>
    </citation>
    <scope>NUCLEOTIDE SEQUENCE [LARGE SCALE GENOMIC DNA]</scope>
    <source>
        <strain evidence="9 10">DSM 235</strain>
    </source>
</reference>
<feature type="signal peptide" evidence="7">
    <location>
        <begin position="1"/>
        <end position="18"/>
    </location>
</feature>
<dbReference type="OrthoDB" id="9796421at2"/>
<evidence type="ECO:0000256" key="3">
    <source>
        <dbReference type="ARBA" id="ARBA00022723"/>
    </source>
</evidence>
<dbReference type="GO" id="GO:0046872">
    <property type="term" value="F:metal ion binding"/>
    <property type="evidence" value="ECO:0007669"/>
    <property type="project" value="UniProtKB-KW"/>
</dbReference>
<proteinExistence type="predicted"/>
<evidence type="ECO:0000313" key="10">
    <source>
        <dbReference type="Proteomes" id="UP000274556"/>
    </source>
</evidence>
<evidence type="ECO:0000256" key="2">
    <source>
        <dbReference type="ARBA" id="ARBA00022617"/>
    </source>
</evidence>
<evidence type="ECO:0000259" key="8">
    <source>
        <dbReference type="PROSITE" id="PS51007"/>
    </source>
</evidence>
<feature type="chain" id="PRO_5019735777" evidence="7">
    <location>
        <begin position="19"/>
        <end position="108"/>
    </location>
</feature>
<dbReference type="Proteomes" id="UP000274556">
    <property type="component" value="Unassembled WGS sequence"/>
</dbReference>
<gene>
    <name evidence="9" type="ORF">BDD21_4729</name>
</gene>
<dbReference type="Pfam" id="PF13442">
    <property type="entry name" value="Cytochrome_CBB3"/>
    <property type="match status" value="1"/>
</dbReference>
<evidence type="ECO:0000256" key="1">
    <source>
        <dbReference type="ARBA" id="ARBA00022448"/>
    </source>
</evidence>
<keyword evidence="7" id="KW-0732">Signal</keyword>
<name>A0A495VED1_9GAMM</name>
<keyword evidence="5 6" id="KW-0408">Iron</keyword>
<dbReference type="PANTHER" id="PTHR33751:SF9">
    <property type="entry name" value="CYTOCHROME C4"/>
    <property type="match status" value="1"/>
</dbReference>
<keyword evidence="1" id="KW-0813">Transport</keyword>
<dbReference type="GO" id="GO:0009055">
    <property type="term" value="F:electron transfer activity"/>
    <property type="evidence" value="ECO:0007669"/>
    <property type="project" value="InterPro"/>
</dbReference>
<dbReference type="PROSITE" id="PS51007">
    <property type="entry name" value="CYTC"/>
    <property type="match status" value="1"/>
</dbReference>
<dbReference type="InterPro" id="IPR009056">
    <property type="entry name" value="Cyt_c-like_dom"/>
</dbReference>
<dbReference type="SUPFAM" id="SSF46626">
    <property type="entry name" value="Cytochrome c"/>
    <property type="match status" value="1"/>
</dbReference>
<evidence type="ECO:0000256" key="5">
    <source>
        <dbReference type="ARBA" id="ARBA00023004"/>
    </source>
</evidence>